<sequence length="246" mass="27114">MGKPTERSITTDQEFSKLELLLVQTANDATKCLKILKRNLGKYDGRHGLHFRSTCQHWMRNDIRVAKDTTTDLRYVAKRIKRSKSPTKSELNAARISTNASADAMNDLKQSGRIFDQNNGVPGGVTGIIDNILGGDDDSQKESKGGLFFGSSDDKQKKECKAKRSWFGNRKTGQNGIITVEYVVRSTLRDSFRGFSALKQQISATESALSPTIAMRAKEAVVDVASKLVGDSNPSPTHRNTKSVSM</sequence>
<proteinExistence type="predicted"/>
<dbReference type="Proteomes" id="UP000694044">
    <property type="component" value="Unassembled WGS sequence"/>
</dbReference>
<keyword evidence="2" id="KW-1185">Reference proteome</keyword>
<organism evidence="1 2">
    <name type="scientific">Phytophthora pseudosyringae</name>
    <dbReference type="NCBI Taxonomy" id="221518"/>
    <lineage>
        <taxon>Eukaryota</taxon>
        <taxon>Sar</taxon>
        <taxon>Stramenopiles</taxon>
        <taxon>Oomycota</taxon>
        <taxon>Peronosporomycetes</taxon>
        <taxon>Peronosporales</taxon>
        <taxon>Peronosporaceae</taxon>
        <taxon>Phytophthora</taxon>
    </lineage>
</organism>
<accession>A0A8T1W7C5</accession>
<protein>
    <submittedName>
        <fullName evidence="1">Uncharacterized protein</fullName>
    </submittedName>
</protein>
<gene>
    <name evidence="1" type="ORF">PHYPSEUDO_009375</name>
</gene>
<dbReference type="EMBL" id="JAGDFM010000039">
    <property type="protein sequence ID" value="KAG7389862.1"/>
    <property type="molecule type" value="Genomic_DNA"/>
</dbReference>
<dbReference type="AlphaFoldDB" id="A0A8T1W7C5"/>
<name>A0A8T1W7C5_9STRA</name>
<comment type="caution">
    <text evidence="1">The sequence shown here is derived from an EMBL/GenBank/DDBJ whole genome shotgun (WGS) entry which is preliminary data.</text>
</comment>
<reference evidence="1" key="1">
    <citation type="submission" date="2021-02" db="EMBL/GenBank/DDBJ databases">
        <authorList>
            <person name="Palmer J.M."/>
        </authorList>
    </citation>
    <scope>NUCLEOTIDE SEQUENCE</scope>
    <source>
        <strain evidence="1">SCRP734</strain>
    </source>
</reference>
<evidence type="ECO:0000313" key="1">
    <source>
        <dbReference type="EMBL" id="KAG7389862.1"/>
    </source>
</evidence>
<dbReference type="OrthoDB" id="121399at2759"/>
<evidence type="ECO:0000313" key="2">
    <source>
        <dbReference type="Proteomes" id="UP000694044"/>
    </source>
</evidence>